<dbReference type="AlphaFoldDB" id="A0A5K7YWZ0"/>
<dbReference type="RefSeq" id="WP_155302270.1">
    <property type="nucleotide sequence ID" value="NZ_AP021875.1"/>
</dbReference>
<dbReference type="Proteomes" id="UP000427769">
    <property type="component" value="Chromosome"/>
</dbReference>
<sequence>MEIDYNPEAEKFPKKVGPPGKGVVIFFGGKPSSWVNELRSPDHWEPGCIAIDEHGRQWKTVGGNNQDGARTWQPCFLKVAVG</sequence>
<gene>
    <name evidence="1" type="ORF">DSCW_05550</name>
</gene>
<name>A0A5K7YWZ0_9BACT</name>
<reference evidence="1 2" key="1">
    <citation type="submission" date="2019-11" db="EMBL/GenBank/DDBJ databases">
        <title>Comparative genomics of hydrocarbon-degrading Desulfosarcina strains.</title>
        <authorList>
            <person name="Watanabe M."/>
            <person name="Kojima H."/>
            <person name="Fukui M."/>
        </authorList>
    </citation>
    <scope>NUCLEOTIDE SEQUENCE [LARGE SCALE GENOMIC DNA]</scope>
    <source>
        <strain evidence="1 2">PP31</strain>
    </source>
</reference>
<evidence type="ECO:0000313" key="2">
    <source>
        <dbReference type="Proteomes" id="UP000427769"/>
    </source>
</evidence>
<protein>
    <submittedName>
        <fullName evidence="1">Uncharacterized protein</fullName>
    </submittedName>
</protein>
<organism evidence="1 2">
    <name type="scientific">Desulfosarcina widdelii</name>
    <dbReference type="NCBI Taxonomy" id="947919"/>
    <lineage>
        <taxon>Bacteria</taxon>
        <taxon>Pseudomonadati</taxon>
        <taxon>Thermodesulfobacteriota</taxon>
        <taxon>Desulfobacteria</taxon>
        <taxon>Desulfobacterales</taxon>
        <taxon>Desulfosarcinaceae</taxon>
        <taxon>Desulfosarcina</taxon>
    </lineage>
</organism>
<dbReference type="OrthoDB" id="6367558at2"/>
<evidence type="ECO:0000313" key="1">
    <source>
        <dbReference type="EMBL" id="BBO73138.1"/>
    </source>
</evidence>
<dbReference type="EMBL" id="AP021875">
    <property type="protein sequence ID" value="BBO73138.1"/>
    <property type="molecule type" value="Genomic_DNA"/>
</dbReference>
<dbReference type="KEGG" id="dwd:DSCW_05550"/>
<keyword evidence="2" id="KW-1185">Reference proteome</keyword>
<proteinExistence type="predicted"/>
<accession>A0A5K7YWZ0</accession>